<reference evidence="1" key="1">
    <citation type="submission" date="2021-01" db="EMBL/GenBank/DDBJ databases">
        <authorList>
            <consortium name="Genoscope - CEA"/>
            <person name="William W."/>
        </authorList>
    </citation>
    <scope>NUCLEOTIDE SEQUENCE</scope>
</reference>
<proteinExistence type="predicted"/>
<evidence type="ECO:0000313" key="2">
    <source>
        <dbReference type="Proteomes" id="UP000683925"/>
    </source>
</evidence>
<comment type="caution">
    <text evidence="1">The sequence shown here is derived from an EMBL/GenBank/DDBJ whole genome shotgun (WGS) entry which is preliminary data.</text>
</comment>
<dbReference type="Proteomes" id="UP000683925">
    <property type="component" value="Unassembled WGS sequence"/>
</dbReference>
<gene>
    <name evidence="1" type="ORF">POCTA_138.1.T0190168</name>
</gene>
<dbReference type="EMBL" id="CAJJDP010000019">
    <property type="protein sequence ID" value="CAD8146911.1"/>
    <property type="molecule type" value="Genomic_DNA"/>
</dbReference>
<keyword evidence="2" id="KW-1185">Reference proteome</keyword>
<accession>A0A8S1SZ97</accession>
<dbReference type="AlphaFoldDB" id="A0A8S1SZ97"/>
<organism evidence="1 2">
    <name type="scientific">Paramecium octaurelia</name>
    <dbReference type="NCBI Taxonomy" id="43137"/>
    <lineage>
        <taxon>Eukaryota</taxon>
        <taxon>Sar</taxon>
        <taxon>Alveolata</taxon>
        <taxon>Ciliophora</taxon>
        <taxon>Intramacronucleata</taxon>
        <taxon>Oligohymenophorea</taxon>
        <taxon>Peniculida</taxon>
        <taxon>Parameciidae</taxon>
        <taxon>Paramecium</taxon>
    </lineage>
</organism>
<name>A0A8S1SZ97_PAROT</name>
<sequence>MVNDLKNRNLNQQLVDERINQKRKNLEYSIEQQEKRENKFTKQNGIQIIISLKLKEKQSHQQQ</sequence>
<evidence type="ECO:0000313" key="1">
    <source>
        <dbReference type="EMBL" id="CAD8146911.1"/>
    </source>
</evidence>
<protein>
    <submittedName>
        <fullName evidence="1">Uncharacterized protein</fullName>
    </submittedName>
</protein>